<evidence type="ECO:0000256" key="3">
    <source>
        <dbReference type="SAM" id="Phobius"/>
    </source>
</evidence>
<gene>
    <name evidence="4" type="ORF">GON03_01990</name>
</gene>
<dbReference type="EMBL" id="WSEK01000004">
    <property type="protein sequence ID" value="MVQ47936.1"/>
    <property type="molecule type" value="Genomic_DNA"/>
</dbReference>
<dbReference type="InterPro" id="IPR019533">
    <property type="entry name" value="Peptidase_S26"/>
</dbReference>
<proteinExistence type="predicted"/>
<dbReference type="GO" id="GO:0006465">
    <property type="term" value="P:signal peptide processing"/>
    <property type="evidence" value="ECO:0007669"/>
    <property type="project" value="UniProtKB-UniRule"/>
</dbReference>
<dbReference type="AlphaFoldDB" id="A0A6L6XMY2"/>
<evidence type="ECO:0000256" key="1">
    <source>
        <dbReference type="NCBIfam" id="TIGR02228"/>
    </source>
</evidence>
<feature type="transmembrane region" description="Helical" evidence="3">
    <location>
        <begin position="87"/>
        <end position="111"/>
    </location>
</feature>
<keyword evidence="3" id="KW-0472">Membrane</keyword>
<dbReference type="InterPro" id="IPR001733">
    <property type="entry name" value="Peptidase_S26B"/>
</dbReference>
<dbReference type="GO" id="GO:0016020">
    <property type="term" value="C:membrane"/>
    <property type="evidence" value="ECO:0007669"/>
    <property type="project" value="UniProtKB-UniRule"/>
</dbReference>
<keyword evidence="3" id="KW-1133">Transmembrane helix</keyword>
<dbReference type="Proteomes" id="UP000473525">
    <property type="component" value="Unassembled WGS sequence"/>
</dbReference>
<dbReference type="GO" id="GO:0009003">
    <property type="term" value="F:signal peptidase activity"/>
    <property type="evidence" value="ECO:0007669"/>
    <property type="project" value="UniProtKB-EC"/>
</dbReference>
<feature type="region of interest" description="Disordered" evidence="2">
    <location>
        <begin position="241"/>
        <end position="264"/>
    </location>
</feature>
<feature type="transmembrane region" description="Helical" evidence="3">
    <location>
        <begin position="272"/>
        <end position="292"/>
    </location>
</feature>
<keyword evidence="4" id="KW-0378">Hydrolase</keyword>
<sequence>MHRRDDDRRSRPADRDDDHHDHRDAPAGDAAGVDHGVGVPVLPGHLRPRGAHQPAGQDRHGDVHRDRHLGHLVNPRVGELTWWARQVLLTAGAVLGVVCALVTVGALLFGLRPLVFESGSMSPTIDTGDLAISHQVQADSLREGQIVSVPAGDGTRVTHRVVSVEHDHGQAVLVLRGDANEVDDATPYRVGEADVVLLHVPRLGYAVGWLSSPVGLFLLGLYAAFLVSVLVKGAPQRGPGSGAITLSSEPRVVPPTRGRRAARRRRVRRRSVLGGGLGVVLALGGVAGATAAREITPTMATFTDSVVVSGADLTAASVPAPTLSCSWGLFQRTFTWTAVPGATGYSFYADRGADPIQVSGTSYTETPGNRRYASVVAQFGTWSSPRSNEVSYQLLGSPC</sequence>
<reference evidence="4 5" key="1">
    <citation type="submission" date="2019-12" db="EMBL/GenBank/DDBJ databases">
        <authorList>
            <person name="Huq M.A."/>
        </authorList>
    </citation>
    <scope>NUCLEOTIDE SEQUENCE [LARGE SCALE GENOMIC DNA]</scope>
    <source>
        <strain evidence="4 5">MAH-18</strain>
    </source>
</reference>
<feature type="region of interest" description="Disordered" evidence="2">
    <location>
        <begin position="1"/>
        <end position="63"/>
    </location>
</feature>
<dbReference type="CDD" id="cd06530">
    <property type="entry name" value="S26_SPase_I"/>
    <property type="match status" value="1"/>
</dbReference>
<feature type="transmembrane region" description="Helical" evidence="3">
    <location>
        <begin position="206"/>
        <end position="231"/>
    </location>
</feature>
<organism evidence="4 5">
    <name type="scientific">Nocardioides agri</name>
    <dbReference type="NCBI Taxonomy" id="2682843"/>
    <lineage>
        <taxon>Bacteria</taxon>
        <taxon>Bacillati</taxon>
        <taxon>Actinomycetota</taxon>
        <taxon>Actinomycetes</taxon>
        <taxon>Propionibacteriales</taxon>
        <taxon>Nocardioidaceae</taxon>
        <taxon>Nocardioides</taxon>
    </lineage>
</organism>
<protein>
    <recommendedName>
        <fullName evidence="1">Signal peptidase I</fullName>
        <ecNumber evidence="1">3.4.21.89</ecNumber>
    </recommendedName>
</protein>
<evidence type="ECO:0000313" key="4">
    <source>
        <dbReference type="EMBL" id="MVQ47936.1"/>
    </source>
</evidence>
<evidence type="ECO:0000256" key="2">
    <source>
        <dbReference type="SAM" id="MobiDB-lite"/>
    </source>
</evidence>
<accession>A0A6L6XMY2</accession>
<dbReference type="EC" id="3.4.21.89" evidence="1"/>
<name>A0A6L6XMY2_9ACTN</name>
<dbReference type="NCBIfam" id="TIGR02228">
    <property type="entry name" value="sigpep_I_arch"/>
    <property type="match status" value="1"/>
</dbReference>
<keyword evidence="3" id="KW-0812">Transmembrane</keyword>
<feature type="compositionally biased region" description="Basic and acidic residues" evidence="2">
    <location>
        <begin position="1"/>
        <end position="26"/>
    </location>
</feature>
<evidence type="ECO:0000313" key="5">
    <source>
        <dbReference type="Proteomes" id="UP000473525"/>
    </source>
</evidence>
<keyword evidence="5" id="KW-1185">Reference proteome</keyword>
<comment type="caution">
    <text evidence="4">The sequence shown here is derived from an EMBL/GenBank/DDBJ whole genome shotgun (WGS) entry which is preliminary data.</text>
</comment>
<feature type="compositionally biased region" description="Low complexity" evidence="2">
    <location>
        <begin position="27"/>
        <end position="41"/>
    </location>
</feature>
<dbReference type="GO" id="GO:0004252">
    <property type="term" value="F:serine-type endopeptidase activity"/>
    <property type="evidence" value="ECO:0007669"/>
    <property type="project" value="UniProtKB-UniRule"/>
</dbReference>